<keyword evidence="5" id="KW-1185">Reference proteome</keyword>
<dbReference type="RefSeq" id="WP_201630909.1">
    <property type="nucleotide sequence ID" value="NZ_JAEQNB010000001.1"/>
</dbReference>
<evidence type="ECO:0000313" key="4">
    <source>
        <dbReference type="EMBL" id="MBL0385557.1"/>
    </source>
</evidence>
<dbReference type="EMBL" id="JAEQNB010000001">
    <property type="protein sequence ID" value="MBL0385557.1"/>
    <property type="molecule type" value="Genomic_DNA"/>
</dbReference>
<dbReference type="Proteomes" id="UP000602284">
    <property type="component" value="Unassembled WGS sequence"/>
</dbReference>
<feature type="domain" description="HTH cro/C1-type" evidence="3">
    <location>
        <begin position="7"/>
        <end position="60"/>
    </location>
</feature>
<comment type="caution">
    <text evidence="4">The sequence shown here is derived from an EMBL/GenBank/DDBJ whole genome shotgun (WGS) entry which is preliminary data.</text>
</comment>
<accession>A0ABS1J5L3</accession>
<dbReference type="PROSITE" id="PS50943">
    <property type="entry name" value="HTH_CROC1"/>
    <property type="match status" value="1"/>
</dbReference>
<keyword evidence="2" id="KW-0802">TPR repeat</keyword>
<evidence type="ECO:0000256" key="1">
    <source>
        <dbReference type="ARBA" id="ARBA00022737"/>
    </source>
</evidence>
<name>A0ABS1J5L3_9BACL</name>
<dbReference type="InterPro" id="IPR019734">
    <property type="entry name" value="TPR_rpt"/>
</dbReference>
<dbReference type="PANTHER" id="PTHR45641">
    <property type="entry name" value="TETRATRICOPEPTIDE REPEAT PROTEIN (AFU_ORTHOLOGUE AFUA_6G03870)"/>
    <property type="match status" value="1"/>
</dbReference>
<gene>
    <name evidence="4" type="ORF">JJB07_02745</name>
</gene>
<dbReference type="SUPFAM" id="SSF47413">
    <property type="entry name" value="lambda repressor-like DNA-binding domains"/>
    <property type="match status" value="1"/>
</dbReference>
<dbReference type="Pfam" id="PF13424">
    <property type="entry name" value="TPR_12"/>
    <property type="match status" value="1"/>
</dbReference>
<dbReference type="Pfam" id="PF01381">
    <property type="entry name" value="HTH_3"/>
    <property type="match status" value="1"/>
</dbReference>
<dbReference type="SMART" id="SM00530">
    <property type="entry name" value="HTH_XRE"/>
    <property type="match status" value="1"/>
</dbReference>
<keyword evidence="1" id="KW-0677">Repeat</keyword>
<dbReference type="InterPro" id="IPR011990">
    <property type="entry name" value="TPR-like_helical_dom_sf"/>
</dbReference>
<dbReference type="Pfam" id="PF13432">
    <property type="entry name" value="TPR_16"/>
    <property type="match status" value="1"/>
</dbReference>
<dbReference type="Gene3D" id="1.10.260.40">
    <property type="entry name" value="lambda repressor-like DNA-binding domains"/>
    <property type="match status" value="1"/>
</dbReference>
<dbReference type="SUPFAM" id="SSF48452">
    <property type="entry name" value="TPR-like"/>
    <property type="match status" value="3"/>
</dbReference>
<proteinExistence type="predicted"/>
<dbReference type="CDD" id="cd00093">
    <property type="entry name" value="HTH_XRE"/>
    <property type="match status" value="1"/>
</dbReference>
<dbReference type="Pfam" id="PF13181">
    <property type="entry name" value="TPR_8"/>
    <property type="match status" value="1"/>
</dbReference>
<dbReference type="Gene3D" id="1.25.40.10">
    <property type="entry name" value="Tetratricopeptide repeat domain"/>
    <property type="match status" value="3"/>
</dbReference>
<evidence type="ECO:0000313" key="5">
    <source>
        <dbReference type="Proteomes" id="UP000602284"/>
    </source>
</evidence>
<evidence type="ECO:0000259" key="3">
    <source>
        <dbReference type="PROSITE" id="PS50943"/>
    </source>
</evidence>
<dbReference type="InterPro" id="IPR010982">
    <property type="entry name" value="Lambda_DNA-bd_dom_sf"/>
</dbReference>
<dbReference type="SMART" id="SM00028">
    <property type="entry name" value="TPR"/>
    <property type="match status" value="6"/>
</dbReference>
<organism evidence="4 5">
    <name type="scientific">Tumebacillus amylolyticus</name>
    <dbReference type="NCBI Taxonomy" id="2801339"/>
    <lineage>
        <taxon>Bacteria</taxon>
        <taxon>Bacillati</taxon>
        <taxon>Bacillota</taxon>
        <taxon>Bacilli</taxon>
        <taxon>Bacillales</taxon>
        <taxon>Alicyclobacillaceae</taxon>
        <taxon>Tumebacillus</taxon>
    </lineage>
</organism>
<dbReference type="InterPro" id="IPR001387">
    <property type="entry name" value="Cro/C1-type_HTH"/>
</dbReference>
<reference evidence="4 5" key="1">
    <citation type="submission" date="2021-01" db="EMBL/GenBank/DDBJ databases">
        <title>Tumebacillus sp. strain ITR2 16S ribosomal RNA gene Genome sequencing and assembly.</title>
        <authorList>
            <person name="Kang M."/>
        </authorList>
    </citation>
    <scope>NUCLEOTIDE SEQUENCE [LARGE SCALE GENOMIC DNA]</scope>
    <source>
        <strain evidence="4 5">ITR2</strain>
    </source>
</reference>
<sequence>MSLGTKIRELRLVKGLTQSQLGEGLVTPSMISQIESDKANPSYKVLEAIAMRLEEPLEYFLADVAAQMEQTNSLKVAIAFMKAEKYDRAVTLMELLLENLSPGMNEAEFRYNMGICYMNMGEFQKSEASHVQALKLYELKLDFEGVIKVLIQLGLVFMNQKKPHKSIYEWRRALALFDNLLHSQPLLKSEVLMHLAGVSNQLGEFQDSLLYYQEAYKMLHKTNNLKEIGLLYMEMGSSYAQTQEYEKAGEYAQQAIAIFDSLNIIKLRLRINIQYAVTLREQGKPEESMKILEACIKTCHHQSLEEELCHIYGEVALHHYFQREFDQAREAVQHGLASLSIDSLPTGHLYKTLGKIDAACGDVSLALQNFKMAVNVYREQSRHLDLATSYKEIADLYEMMGDFKKATQYLNLMNEAYMENLRERGILLT</sequence>
<evidence type="ECO:0000256" key="2">
    <source>
        <dbReference type="ARBA" id="ARBA00022803"/>
    </source>
</evidence>
<protein>
    <submittedName>
        <fullName evidence="4">Tetratricopeptide repeat protein</fullName>
    </submittedName>
</protein>